<keyword evidence="4" id="KW-1185">Reference proteome</keyword>
<proteinExistence type="predicted"/>
<sequence length="308" mass="34414">MAANGEKQKFLLYGKNGWIGGMLIELIKAAGDEVVLGDARLENREAVAAEIDAVKPTRVLNAAGVTGRPNVDWCEFNKQTVIRTNIIGCLNLADLCWQRQLHCTLYATGCIFEYDDAHPLGGGVSTAFTEEDRANFTGSYYSLTKGFCEEMLRAYLDHLTVLRVRMPISDDLSPRNFITKISKYEKVVNIPNSMTVLHDLLPASLALSKRKLSGIYNFCNPGAISHNECLELYKKHVDPDYTWTNFTLEEQDKILAAKRSNNELDCSKLVNALPDLEIPEIHVAVDRCCARMKKNLDAQGWKPTPRGS</sequence>
<dbReference type="Gene3D" id="3.40.50.720">
    <property type="entry name" value="NAD(P)-binding Rossmann-like Domain"/>
    <property type="match status" value="1"/>
</dbReference>
<dbReference type="GO" id="GO:0048270">
    <property type="term" value="F:methionine adenosyltransferase regulator activity"/>
    <property type="evidence" value="ECO:0007669"/>
    <property type="project" value="TreeGrafter"/>
</dbReference>
<dbReference type="GO" id="GO:0048269">
    <property type="term" value="C:methionine adenosyltransferase complex"/>
    <property type="evidence" value="ECO:0007669"/>
    <property type="project" value="TreeGrafter"/>
</dbReference>
<dbReference type="GO" id="GO:0006556">
    <property type="term" value="P:S-adenosylmethionine biosynthetic process"/>
    <property type="evidence" value="ECO:0007669"/>
    <property type="project" value="TreeGrafter"/>
</dbReference>
<gene>
    <name evidence="2" type="ORF">PCAL00307_LOCUS3268</name>
    <name evidence="3" type="ORF">PECAL_2P29910</name>
</gene>
<evidence type="ECO:0000313" key="3">
    <source>
        <dbReference type="EMBL" id="CAH0369848.1"/>
    </source>
</evidence>
<reference evidence="2" key="1">
    <citation type="submission" date="2021-01" db="EMBL/GenBank/DDBJ databases">
        <authorList>
            <person name="Corre E."/>
            <person name="Pelletier E."/>
            <person name="Niang G."/>
            <person name="Scheremetjew M."/>
            <person name="Finn R."/>
            <person name="Kale V."/>
            <person name="Holt S."/>
            <person name="Cochrane G."/>
            <person name="Meng A."/>
            <person name="Brown T."/>
            <person name="Cohen L."/>
        </authorList>
    </citation>
    <scope>NUCLEOTIDE SEQUENCE</scope>
    <source>
        <strain evidence="2">CCMP1756</strain>
    </source>
</reference>
<dbReference type="InterPro" id="IPR029903">
    <property type="entry name" value="RmlD-like-bd"/>
</dbReference>
<dbReference type="InterPro" id="IPR005913">
    <property type="entry name" value="dTDP_dehydrorham_reduct"/>
</dbReference>
<evidence type="ECO:0000313" key="4">
    <source>
        <dbReference type="Proteomes" id="UP000789595"/>
    </source>
</evidence>
<dbReference type="PANTHER" id="PTHR10491:SF4">
    <property type="entry name" value="METHIONINE ADENOSYLTRANSFERASE 2 SUBUNIT BETA"/>
    <property type="match status" value="1"/>
</dbReference>
<dbReference type="SUPFAM" id="SSF51735">
    <property type="entry name" value="NAD(P)-binding Rossmann-fold domains"/>
    <property type="match status" value="1"/>
</dbReference>
<evidence type="ECO:0000259" key="1">
    <source>
        <dbReference type="Pfam" id="PF04321"/>
    </source>
</evidence>
<dbReference type="EMBL" id="CAKKNE010000002">
    <property type="protein sequence ID" value="CAH0369848.1"/>
    <property type="molecule type" value="Genomic_DNA"/>
</dbReference>
<dbReference type="Pfam" id="PF04321">
    <property type="entry name" value="RmlD_sub_bind"/>
    <property type="match status" value="1"/>
</dbReference>
<name>A0A7S3ZMC1_9STRA</name>
<dbReference type="OrthoDB" id="16464at2759"/>
<evidence type="ECO:0000313" key="2">
    <source>
        <dbReference type="EMBL" id="CAE0687834.1"/>
    </source>
</evidence>
<dbReference type="EMBL" id="HBIW01003973">
    <property type="protein sequence ID" value="CAE0687834.1"/>
    <property type="molecule type" value="Transcribed_RNA"/>
</dbReference>
<dbReference type="Proteomes" id="UP000789595">
    <property type="component" value="Unassembled WGS sequence"/>
</dbReference>
<feature type="domain" description="RmlD-like substrate binding" evidence="1">
    <location>
        <begin position="9"/>
        <end position="185"/>
    </location>
</feature>
<dbReference type="AlphaFoldDB" id="A0A7S3ZMC1"/>
<dbReference type="PANTHER" id="PTHR10491">
    <property type="entry name" value="DTDP-4-DEHYDRORHAMNOSE REDUCTASE"/>
    <property type="match status" value="1"/>
</dbReference>
<dbReference type="InterPro" id="IPR036291">
    <property type="entry name" value="NAD(P)-bd_dom_sf"/>
</dbReference>
<protein>
    <recommendedName>
        <fullName evidence="1">RmlD-like substrate binding domain-containing protein</fullName>
    </recommendedName>
</protein>
<accession>A0A7S3ZMC1</accession>
<organism evidence="2">
    <name type="scientific">Pelagomonas calceolata</name>
    <dbReference type="NCBI Taxonomy" id="35677"/>
    <lineage>
        <taxon>Eukaryota</taxon>
        <taxon>Sar</taxon>
        <taxon>Stramenopiles</taxon>
        <taxon>Ochrophyta</taxon>
        <taxon>Pelagophyceae</taxon>
        <taxon>Pelagomonadales</taxon>
        <taxon>Pelagomonadaceae</taxon>
        <taxon>Pelagomonas</taxon>
    </lineage>
</organism>
<reference evidence="3" key="2">
    <citation type="submission" date="2021-11" db="EMBL/GenBank/DDBJ databases">
        <authorList>
            <consortium name="Genoscope - CEA"/>
            <person name="William W."/>
        </authorList>
    </citation>
    <scope>NUCLEOTIDE SEQUENCE</scope>
</reference>